<dbReference type="InterPro" id="IPR002223">
    <property type="entry name" value="Kunitz_BPTI"/>
</dbReference>
<dbReference type="PANTHER" id="PTHR11311:SF15">
    <property type="entry name" value="SPONDIN-2"/>
    <property type="match status" value="1"/>
</dbReference>
<evidence type="ECO:0000256" key="2">
    <source>
        <dbReference type="ARBA" id="ARBA00023157"/>
    </source>
</evidence>
<dbReference type="PANTHER" id="PTHR11311">
    <property type="entry name" value="SPONDIN"/>
    <property type="match status" value="1"/>
</dbReference>
<evidence type="ECO:0000313" key="7">
    <source>
        <dbReference type="Proteomes" id="UP000786811"/>
    </source>
</evidence>
<organism evidence="6 7">
    <name type="scientific">Cotesia congregata</name>
    <name type="common">Parasitoid wasp</name>
    <name type="synonym">Apanteles congregatus</name>
    <dbReference type="NCBI Taxonomy" id="51543"/>
    <lineage>
        <taxon>Eukaryota</taxon>
        <taxon>Metazoa</taxon>
        <taxon>Ecdysozoa</taxon>
        <taxon>Arthropoda</taxon>
        <taxon>Hexapoda</taxon>
        <taxon>Insecta</taxon>
        <taxon>Pterygota</taxon>
        <taxon>Neoptera</taxon>
        <taxon>Endopterygota</taxon>
        <taxon>Hymenoptera</taxon>
        <taxon>Apocrita</taxon>
        <taxon>Ichneumonoidea</taxon>
        <taxon>Braconidae</taxon>
        <taxon>Microgastrinae</taxon>
        <taxon>Cotesia</taxon>
    </lineage>
</organism>
<dbReference type="InterPro" id="IPR036880">
    <property type="entry name" value="Kunitz_BPTI_sf"/>
</dbReference>
<dbReference type="PROSITE" id="PS00280">
    <property type="entry name" value="BPTI_KUNITZ_1"/>
    <property type="match status" value="1"/>
</dbReference>
<dbReference type="OrthoDB" id="347314at2759"/>
<dbReference type="GO" id="GO:0004867">
    <property type="term" value="F:serine-type endopeptidase inhibitor activity"/>
    <property type="evidence" value="ECO:0007669"/>
    <property type="project" value="InterPro"/>
</dbReference>
<dbReference type="SMART" id="SM00131">
    <property type="entry name" value="KU"/>
    <property type="match status" value="1"/>
</dbReference>
<name>A0A8J2E7S5_COTCN</name>
<dbReference type="PROSITE" id="PS50279">
    <property type="entry name" value="BPTI_KUNITZ_2"/>
    <property type="match status" value="1"/>
</dbReference>
<dbReference type="Proteomes" id="UP000786811">
    <property type="component" value="Unassembled WGS sequence"/>
</dbReference>
<keyword evidence="3" id="KW-0325">Glycoprotein</keyword>
<dbReference type="SUPFAM" id="SSF82895">
    <property type="entry name" value="TSP-1 type 1 repeat"/>
    <property type="match status" value="1"/>
</dbReference>
<dbReference type="InterPro" id="IPR044004">
    <property type="entry name" value="TSP1_spondin_dom"/>
</dbReference>
<dbReference type="InterPro" id="IPR036383">
    <property type="entry name" value="TSP1_rpt_sf"/>
</dbReference>
<dbReference type="InterPro" id="IPR020901">
    <property type="entry name" value="Prtase_inh_Kunz-CS"/>
</dbReference>
<dbReference type="CDD" id="cd00109">
    <property type="entry name" value="Kunitz-type"/>
    <property type="match status" value="1"/>
</dbReference>
<dbReference type="Gene3D" id="2.20.100.10">
    <property type="entry name" value="Thrombospondin type-1 (TSP1) repeat"/>
    <property type="match status" value="1"/>
</dbReference>
<evidence type="ECO:0000256" key="4">
    <source>
        <dbReference type="SAM" id="MobiDB-lite"/>
    </source>
</evidence>
<evidence type="ECO:0000256" key="3">
    <source>
        <dbReference type="ARBA" id="ARBA00023180"/>
    </source>
</evidence>
<evidence type="ECO:0000259" key="5">
    <source>
        <dbReference type="PROSITE" id="PS50279"/>
    </source>
</evidence>
<dbReference type="Gene3D" id="4.10.410.10">
    <property type="entry name" value="Pancreatic trypsin inhibitor Kunitz domain"/>
    <property type="match status" value="1"/>
</dbReference>
<sequence>ICNEPLITGSCDASFKRVYYNSTAKKCEIFTYKGCDANRNNFHTLEECMKVCNEIQRMGWDKSKIEDASKYKVSISSVLSYHVPVNQEKHRRKSKRERIGPESENFNGIPSGSQVSSITPRYDEDAKVDCQITPWSDWTICQSCHGYTNSSRSILVQAQNVDCKLTHWSPWSPCHTTCGNAVQHRTRRIKIHPHGLYSKQCTKLVEFRKCSMFPCIAE</sequence>
<dbReference type="InterPro" id="IPR000884">
    <property type="entry name" value="TSP1_rpt"/>
</dbReference>
<dbReference type="SMART" id="SM00209">
    <property type="entry name" value="TSP1"/>
    <property type="match status" value="1"/>
</dbReference>
<dbReference type="Pfam" id="PF19028">
    <property type="entry name" value="TSP1_spondin"/>
    <property type="match status" value="1"/>
</dbReference>
<dbReference type="GO" id="GO:0007155">
    <property type="term" value="P:cell adhesion"/>
    <property type="evidence" value="ECO:0007669"/>
    <property type="project" value="TreeGrafter"/>
</dbReference>
<feature type="non-terminal residue" evidence="6">
    <location>
        <position position="1"/>
    </location>
</feature>
<feature type="domain" description="BPTI/Kunitz inhibitor" evidence="5">
    <location>
        <begin position="2"/>
        <end position="52"/>
    </location>
</feature>
<comment type="caution">
    <text evidence="6">The sequence shown here is derived from an EMBL/GenBank/DDBJ whole genome shotgun (WGS) entry which is preliminary data.</text>
</comment>
<evidence type="ECO:0000256" key="1">
    <source>
        <dbReference type="ARBA" id="ARBA00022729"/>
    </source>
</evidence>
<dbReference type="Pfam" id="PF00014">
    <property type="entry name" value="Kunitz_BPTI"/>
    <property type="match status" value="1"/>
</dbReference>
<dbReference type="InterPro" id="IPR051418">
    <property type="entry name" value="Spondin/Thrombospondin_T1"/>
</dbReference>
<dbReference type="AlphaFoldDB" id="A0A8J2E7S5"/>
<dbReference type="EMBL" id="CAJNRD030001117">
    <property type="protein sequence ID" value="CAG5076345.1"/>
    <property type="molecule type" value="Genomic_DNA"/>
</dbReference>
<dbReference type="PROSITE" id="PS50092">
    <property type="entry name" value="TSP1"/>
    <property type="match status" value="1"/>
</dbReference>
<keyword evidence="1" id="KW-0732">Signal</keyword>
<dbReference type="SUPFAM" id="SSF57362">
    <property type="entry name" value="BPTI-like"/>
    <property type="match status" value="1"/>
</dbReference>
<accession>A0A8J2E7S5</accession>
<gene>
    <name evidence="6" type="ORF">HICCMSTLAB_LOCUS2154</name>
</gene>
<reference evidence="6" key="1">
    <citation type="submission" date="2021-04" db="EMBL/GenBank/DDBJ databases">
        <authorList>
            <person name="Chebbi M.A.C M."/>
        </authorList>
    </citation>
    <scope>NUCLEOTIDE SEQUENCE</scope>
</reference>
<keyword evidence="7" id="KW-1185">Reference proteome</keyword>
<protein>
    <submittedName>
        <fullName evidence="6">Similar to U-actitoxin-Avd3i (Anemonia viridis)</fullName>
    </submittedName>
</protein>
<keyword evidence="2" id="KW-1015">Disulfide bond</keyword>
<evidence type="ECO:0000313" key="6">
    <source>
        <dbReference type="EMBL" id="CAG5076345.1"/>
    </source>
</evidence>
<feature type="region of interest" description="Disordered" evidence="4">
    <location>
        <begin position="86"/>
        <end position="110"/>
    </location>
</feature>
<dbReference type="GO" id="GO:0031012">
    <property type="term" value="C:extracellular matrix"/>
    <property type="evidence" value="ECO:0007669"/>
    <property type="project" value="TreeGrafter"/>
</dbReference>
<feature type="non-terminal residue" evidence="6">
    <location>
        <position position="218"/>
    </location>
</feature>
<proteinExistence type="predicted"/>